<name>A0A1G7I969_9BACT</name>
<dbReference type="EMBL" id="LT629690">
    <property type="protein sequence ID" value="SDF09128.1"/>
    <property type="molecule type" value="Genomic_DNA"/>
</dbReference>
<dbReference type="InterPro" id="IPR050266">
    <property type="entry name" value="AB_hydrolase_sf"/>
</dbReference>
<keyword evidence="2" id="KW-0378">Hydrolase</keyword>
<reference evidence="2 3" key="1">
    <citation type="submission" date="2016-10" db="EMBL/GenBank/DDBJ databases">
        <authorList>
            <person name="de Groot N.N."/>
        </authorList>
    </citation>
    <scope>NUCLEOTIDE SEQUENCE [LARGE SCALE GENOMIC DNA]</scope>
    <source>
        <strain evidence="2 3">GAS232</strain>
    </source>
</reference>
<dbReference type="PANTHER" id="PTHR43798">
    <property type="entry name" value="MONOACYLGLYCEROL LIPASE"/>
    <property type="match status" value="1"/>
</dbReference>
<keyword evidence="3" id="KW-1185">Reference proteome</keyword>
<dbReference type="Gene3D" id="3.40.50.1820">
    <property type="entry name" value="alpha/beta hydrolase"/>
    <property type="match status" value="1"/>
</dbReference>
<dbReference type="Pfam" id="PF00561">
    <property type="entry name" value="Abhydrolase_1"/>
    <property type="match status" value="1"/>
</dbReference>
<dbReference type="InterPro" id="IPR000639">
    <property type="entry name" value="Epox_hydrolase-like"/>
</dbReference>
<evidence type="ECO:0000313" key="2">
    <source>
        <dbReference type="EMBL" id="SDF09128.1"/>
    </source>
</evidence>
<dbReference type="PRINTS" id="PR00412">
    <property type="entry name" value="EPOXHYDRLASE"/>
</dbReference>
<dbReference type="PRINTS" id="PR00111">
    <property type="entry name" value="ABHYDROLASE"/>
</dbReference>
<gene>
    <name evidence="2" type="ORF">SAMN05444167_1361</name>
</gene>
<dbReference type="AlphaFoldDB" id="A0A1G7I969"/>
<dbReference type="InterPro" id="IPR000073">
    <property type="entry name" value="AB_hydrolase_1"/>
</dbReference>
<dbReference type="GO" id="GO:0016787">
    <property type="term" value="F:hydrolase activity"/>
    <property type="evidence" value="ECO:0007669"/>
    <property type="project" value="UniProtKB-KW"/>
</dbReference>
<dbReference type="InterPro" id="IPR029058">
    <property type="entry name" value="AB_hydrolase_fold"/>
</dbReference>
<feature type="domain" description="AB hydrolase-1" evidence="1">
    <location>
        <begin position="56"/>
        <end position="168"/>
    </location>
</feature>
<proteinExistence type="predicted"/>
<protein>
    <submittedName>
        <fullName evidence="2">2-hydroxymuconate-semialdehyde hydrolase</fullName>
    </submittedName>
</protein>
<sequence>MVAVAGAYIYWNPLWLVDRSVNIYLRGKGIQHHYVMVDGYRIHYLEAKPEGNGPEKPVLLVHGLGARASDWAKMIPDLAKSGYHVYAPDLLGYGDSPKPADGDYTLDGEERIATDFQRALKLEQVDLGGWSMGGWVAMKMALDHPEMVRRLMVYDSAGMYFVLDFPPSLFSPHDRASFDALMDKIEPSRWRTKIPSIMIPGMIRRFQENQFIVQQTFGSMLHGRELLDFRLSGLKMPMLIVWGTEDRLIPLDVGLRMHDLVPQSVFLGVRKCGHLTAAECAPPVVDETIKFLNADPPLSRSTSYVDAPQ</sequence>
<dbReference type="Proteomes" id="UP000182427">
    <property type="component" value="Chromosome I"/>
</dbReference>
<accession>A0A1G7I969</accession>
<evidence type="ECO:0000313" key="3">
    <source>
        <dbReference type="Proteomes" id="UP000182427"/>
    </source>
</evidence>
<dbReference type="PANTHER" id="PTHR43798:SF33">
    <property type="entry name" value="HYDROLASE, PUTATIVE (AFU_ORTHOLOGUE AFUA_2G14860)-RELATED"/>
    <property type="match status" value="1"/>
</dbReference>
<organism evidence="2 3">
    <name type="scientific">Terriglobus roseus</name>
    <dbReference type="NCBI Taxonomy" id="392734"/>
    <lineage>
        <taxon>Bacteria</taxon>
        <taxon>Pseudomonadati</taxon>
        <taxon>Acidobacteriota</taxon>
        <taxon>Terriglobia</taxon>
        <taxon>Terriglobales</taxon>
        <taxon>Acidobacteriaceae</taxon>
        <taxon>Terriglobus</taxon>
    </lineage>
</organism>
<dbReference type="GO" id="GO:0016020">
    <property type="term" value="C:membrane"/>
    <property type="evidence" value="ECO:0007669"/>
    <property type="project" value="TreeGrafter"/>
</dbReference>
<dbReference type="SUPFAM" id="SSF53474">
    <property type="entry name" value="alpha/beta-Hydrolases"/>
    <property type="match status" value="1"/>
</dbReference>
<evidence type="ECO:0000259" key="1">
    <source>
        <dbReference type="Pfam" id="PF00561"/>
    </source>
</evidence>